<name>A0A4R7BTH4_9HYPH</name>
<comment type="similarity">
    <text evidence="1">Belongs to the UPF0065 (bug) family.</text>
</comment>
<sequence>MTVIDRRNLLGAAAAILAAPAVRAQAWPEGRTITLLVPFPPGGGTDVVARVVADRLAAALKCRFVVENRPGGGGSIGYLAAIRAPADGSTMLLTSSAIATMPYLYPSKGYDPLRDLTPISEVGITPSLICVGPSVAATSLKDFIAEAKAKPGAFTYASAGIGSGLHLAAELFNKMAGIEVRHVPYKGAQLAVGDLLGGRIDMIADALPSVRALVQDGKLKALGITTPKRSPLAPDVPPVGETVPGYDYSAWFGLFLPAKAPAGMAERVQAALAEVVAQKDFQDRVAVLGIETIGSPPAAFRSFMEADLARWQKVIKDLGISADG</sequence>
<dbReference type="Gene3D" id="3.40.190.150">
    <property type="entry name" value="Bordetella uptake gene, domain 1"/>
    <property type="match status" value="1"/>
</dbReference>
<dbReference type="PROSITE" id="PS51318">
    <property type="entry name" value="TAT"/>
    <property type="match status" value="1"/>
</dbReference>
<dbReference type="PIRSF" id="PIRSF017082">
    <property type="entry name" value="YflP"/>
    <property type="match status" value="1"/>
</dbReference>
<evidence type="ECO:0000256" key="1">
    <source>
        <dbReference type="ARBA" id="ARBA00006987"/>
    </source>
</evidence>
<dbReference type="AlphaFoldDB" id="A0A4R7BTH4"/>
<dbReference type="Proteomes" id="UP000295122">
    <property type="component" value="Unassembled WGS sequence"/>
</dbReference>
<evidence type="ECO:0000313" key="3">
    <source>
        <dbReference type="Proteomes" id="UP000295122"/>
    </source>
</evidence>
<dbReference type="Gene3D" id="3.40.190.10">
    <property type="entry name" value="Periplasmic binding protein-like II"/>
    <property type="match status" value="1"/>
</dbReference>
<dbReference type="Pfam" id="PF03401">
    <property type="entry name" value="TctC"/>
    <property type="match status" value="1"/>
</dbReference>
<dbReference type="InterPro" id="IPR005064">
    <property type="entry name" value="BUG"/>
</dbReference>
<accession>A0A4R7BTH4</accession>
<dbReference type="RefSeq" id="WP_133774122.1">
    <property type="nucleotide sequence ID" value="NZ_SNZR01000016.1"/>
</dbReference>
<proteinExistence type="inferred from homology"/>
<keyword evidence="3" id="KW-1185">Reference proteome</keyword>
<dbReference type="EMBL" id="SNZR01000016">
    <property type="protein sequence ID" value="TDR87306.1"/>
    <property type="molecule type" value="Genomic_DNA"/>
</dbReference>
<reference evidence="2 3" key="1">
    <citation type="submission" date="2019-03" db="EMBL/GenBank/DDBJ databases">
        <title>Genomic Encyclopedia of Type Strains, Phase IV (KMG-IV): sequencing the most valuable type-strain genomes for metagenomic binning, comparative biology and taxonomic classification.</title>
        <authorList>
            <person name="Goeker M."/>
        </authorList>
    </citation>
    <scope>NUCLEOTIDE SEQUENCE [LARGE SCALE GENOMIC DNA]</scope>
    <source>
        <strain evidence="2 3">DSM 25903</strain>
    </source>
</reference>
<dbReference type="PANTHER" id="PTHR42928">
    <property type="entry name" value="TRICARBOXYLATE-BINDING PROTEIN"/>
    <property type="match status" value="1"/>
</dbReference>
<dbReference type="InterPro" id="IPR042100">
    <property type="entry name" value="Bug_dom1"/>
</dbReference>
<dbReference type="OrthoDB" id="9780943at2"/>
<protein>
    <submittedName>
        <fullName evidence="2">Tripartite-type tricarboxylate transporter receptor subunit TctC</fullName>
    </submittedName>
</protein>
<organism evidence="2 3">
    <name type="scientific">Enterovirga rhinocerotis</name>
    <dbReference type="NCBI Taxonomy" id="1339210"/>
    <lineage>
        <taxon>Bacteria</taxon>
        <taxon>Pseudomonadati</taxon>
        <taxon>Pseudomonadota</taxon>
        <taxon>Alphaproteobacteria</taxon>
        <taxon>Hyphomicrobiales</taxon>
        <taxon>Methylobacteriaceae</taxon>
        <taxon>Enterovirga</taxon>
    </lineage>
</organism>
<keyword evidence="2" id="KW-0675">Receptor</keyword>
<dbReference type="SUPFAM" id="SSF53850">
    <property type="entry name" value="Periplasmic binding protein-like II"/>
    <property type="match status" value="1"/>
</dbReference>
<comment type="caution">
    <text evidence="2">The sequence shown here is derived from an EMBL/GenBank/DDBJ whole genome shotgun (WGS) entry which is preliminary data.</text>
</comment>
<dbReference type="InterPro" id="IPR006311">
    <property type="entry name" value="TAT_signal"/>
</dbReference>
<evidence type="ECO:0000313" key="2">
    <source>
        <dbReference type="EMBL" id="TDR87306.1"/>
    </source>
</evidence>
<dbReference type="PANTHER" id="PTHR42928:SF5">
    <property type="entry name" value="BLR1237 PROTEIN"/>
    <property type="match status" value="1"/>
</dbReference>
<dbReference type="CDD" id="cd13578">
    <property type="entry name" value="PBP2_Bug27"/>
    <property type="match status" value="1"/>
</dbReference>
<gene>
    <name evidence="2" type="ORF">EV668_4387</name>
</gene>